<accession>A0AAD9V812</accession>
<dbReference type="AlphaFoldDB" id="A0AAD9V812"/>
<dbReference type="PRINTS" id="PR01470">
    <property type="entry name" value="ERGCHANNEL"/>
</dbReference>
<feature type="transmembrane region" description="Helical" evidence="16">
    <location>
        <begin position="530"/>
        <end position="556"/>
    </location>
</feature>
<evidence type="ECO:0000256" key="3">
    <source>
        <dbReference type="ARBA" id="ARBA00022475"/>
    </source>
</evidence>
<keyword evidence="5 16" id="KW-0812">Transmembrane</keyword>
<evidence type="ECO:0000259" key="17">
    <source>
        <dbReference type="PROSITE" id="PS50042"/>
    </source>
</evidence>
<dbReference type="Proteomes" id="UP001249851">
    <property type="component" value="Unassembled WGS sequence"/>
</dbReference>
<comment type="caution">
    <text evidence="20">The sequence shown here is derived from an EMBL/GenBank/DDBJ whole genome shotgun (WGS) entry which is preliminary data.</text>
</comment>
<evidence type="ECO:0000256" key="7">
    <source>
        <dbReference type="ARBA" id="ARBA00022882"/>
    </source>
</evidence>
<evidence type="ECO:0000256" key="6">
    <source>
        <dbReference type="ARBA" id="ARBA00022826"/>
    </source>
</evidence>
<feature type="compositionally biased region" description="Pro residues" evidence="15">
    <location>
        <begin position="214"/>
        <end position="224"/>
    </location>
</feature>
<dbReference type="FunFam" id="1.10.287.70:FF:000020">
    <property type="entry name" value="Potassium channel, voltage-gated eag-related subfamily H, member 7"/>
    <property type="match status" value="1"/>
</dbReference>
<dbReference type="InterPro" id="IPR003938">
    <property type="entry name" value="K_chnl_volt-dep_EAG/ELK/ERG"/>
</dbReference>
<dbReference type="PROSITE" id="PS50112">
    <property type="entry name" value="PAS"/>
    <property type="match status" value="1"/>
</dbReference>
<evidence type="ECO:0000256" key="2">
    <source>
        <dbReference type="ARBA" id="ARBA00022448"/>
    </source>
</evidence>
<dbReference type="Gene3D" id="1.10.1200.260">
    <property type="match status" value="1"/>
</dbReference>
<evidence type="ECO:0000313" key="21">
    <source>
        <dbReference type="Proteomes" id="UP001249851"/>
    </source>
</evidence>
<keyword evidence="9 16" id="KW-1133">Transmembrane helix</keyword>
<dbReference type="Gene3D" id="2.60.120.10">
    <property type="entry name" value="Jelly Rolls"/>
    <property type="match status" value="1"/>
</dbReference>
<organism evidence="20 21">
    <name type="scientific">Acropora cervicornis</name>
    <name type="common">Staghorn coral</name>
    <dbReference type="NCBI Taxonomy" id="6130"/>
    <lineage>
        <taxon>Eukaryota</taxon>
        <taxon>Metazoa</taxon>
        <taxon>Cnidaria</taxon>
        <taxon>Anthozoa</taxon>
        <taxon>Hexacorallia</taxon>
        <taxon>Scleractinia</taxon>
        <taxon>Astrocoeniina</taxon>
        <taxon>Acroporidae</taxon>
        <taxon>Acropora</taxon>
    </lineage>
</organism>
<dbReference type="Pfam" id="PF13426">
    <property type="entry name" value="PAS_9"/>
    <property type="match status" value="1"/>
</dbReference>
<dbReference type="SUPFAM" id="SSF51206">
    <property type="entry name" value="cAMP-binding domain-like"/>
    <property type="match status" value="1"/>
</dbReference>
<evidence type="ECO:0000256" key="10">
    <source>
        <dbReference type="ARBA" id="ARBA00023065"/>
    </source>
</evidence>
<dbReference type="InterPro" id="IPR035965">
    <property type="entry name" value="PAS-like_dom_sf"/>
</dbReference>
<dbReference type="FunFam" id="1.10.1200.260:FF:000001">
    <property type="entry name" value="Potassium voltage-gated channel subfamily H member 7"/>
    <property type="match status" value="1"/>
</dbReference>
<evidence type="ECO:0000313" key="20">
    <source>
        <dbReference type="EMBL" id="KAK2564721.1"/>
    </source>
</evidence>
<dbReference type="NCBIfam" id="TIGR00229">
    <property type="entry name" value="sensory_box"/>
    <property type="match status" value="1"/>
</dbReference>
<reference evidence="20" key="2">
    <citation type="journal article" date="2023" name="Science">
        <title>Genomic signatures of disease resistance in endangered staghorn corals.</title>
        <authorList>
            <person name="Vollmer S.V."/>
            <person name="Selwyn J.D."/>
            <person name="Despard B.A."/>
            <person name="Roesel C.L."/>
        </authorList>
    </citation>
    <scope>NUCLEOTIDE SEQUENCE</scope>
    <source>
        <strain evidence="20">K2</strain>
    </source>
</reference>
<dbReference type="GO" id="GO:0034702">
    <property type="term" value="C:monoatomic ion channel complex"/>
    <property type="evidence" value="ECO:0007669"/>
    <property type="project" value="UniProtKB-KW"/>
</dbReference>
<evidence type="ECO:0000256" key="8">
    <source>
        <dbReference type="ARBA" id="ARBA00022958"/>
    </source>
</evidence>
<evidence type="ECO:0000256" key="9">
    <source>
        <dbReference type="ARBA" id="ARBA00022989"/>
    </source>
</evidence>
<dbReference type="InterPro" id="IPR014710">
    <property type="entry name" value="RmlC-like_jellyroll"/>
</dbReference>
<dbReference type="EMBL" id="JARQWQ010000021">
    <property type="protein sequence ID" value="KAK2564721.1"/>
    <property type="molecule type" value="Genomic_DNA"/>
</dbReference>
<dbReference type="InterPro" id="IPR018490">
    <property type="entry name" value="cNMP-bd_dom_sf"/>
</dbReference>
<dbReference type="InterPro" id="IPR050818">
    <property type="entry name" value="KCNH_animal-type"/>
</dbReference>
<proteinExistence type="predicted"/>
<feature type="transmembrane region" description="Helical" evidence="16">
    <location>
        <begin position="427"/>
        <end position="451"/>
    </location>
</feature>
<feature type="domain" description="PAC" evidence="19">
    <location>
        <begin position="93"/>
        <end position="145"/>
    </location>
</feature>
<dbReference type="GO" id="GO:0005886">
    <property type="term" value="C:plasma membrane"/>
    <property type="evidence" value="ECO:0007669"/>
    <property type="project" value="UniProtKB-SubCell"/>
</dbReference>
<dbReference type="InterPro" id="IPR000595">
    <property type="entry name" value="cNMP-bd_dom"/>
</dbReference>
<evidence type="ECO:0000256" key="1">
    <source>
        <dbReference type="ARBA" id="ARBA00004651"/>
    </source>
</evidence>
<sequence length="1054" mass="119286">MPVKRGLVAPQNIFIQTIIKKFDGSPDRNFVLGNAQVTDLPIIYCNDGFCELTGYSRAELVQKHCSCDFLCGENSDAFAAREVKSALKGQEEKHVEILYYKKDGSAFLCSVLVAPVKNEEGIVVMYIVNHEDVTWSPNRDDVVSRAKCFQFPLQVNRIPAFIQRKRKPDLAGVKDEDAESLKSNRDPETHITYTSSGNSDIESPPAVPFMNLHPPTPNPTPPLLSPTVGECSLDVSTSNDPFERQSLPPKPTSLTDVSRMSPKADEEAESLLEETQTPTSKPGNMLYIPELSGRLTSAASESSLWNYRKKPQWLDTASVDFKGSAVLTSPGINMQQLVQPRKTEKVAQVMSLGADVLPEYKLQAPKIHPWTILHYSPFKAFWDWLILFLVIYTAIVTPYVASFILTRDKKREELNRDPETRRNTGPVTVYSDPLVIVDYIVDVMFIIDIFINFRTTFVDDNDEVVSHPCRIAVHYLKTWFVIDLVAAIPFELLIMIAKTNQTTTLIGLLKTARLLRLVRVARKLDHYSEYGTAVLCLLMCSFALLAHWLACIWYFIGYLEFEDSNFTTIGWLDSLGKQIHRPFNRSDPTSGPDLKSKYVTALYFTLSSLTSVGFGNVSPNTNSEKIFSICVMLIGSLFYAAIFGNVAAIIARLYSSTSRYHAQMQKVREFIRFYQIPSPLRQRVEDYAHHAWSYTNGIDMEQVLKHFPECLQADICLHLNSSLLQSYPAFTSAPLGCLRALALRIKTTHLPPGDYIIYQGDEVNNLYFVIRGTVEVLSGDVIMAILGEYFICNHIDWVHLGKGDSFGENFAIDPSKPVVNSNTSIRALTYCEMRTISREDVLYILNQYPLFRENFIKDLEITYNLRGGDIKQNFSRAESARDSYPGIHHSTDLDSVLLRQRGSNYTSKNLEKTNGSMNTSKNLDARPRPTRLNIANHSHFRDEKPSTLRSEATARSYVAEEAAPITSEWKRGYRTSGHERESSCVKRSVDRKTDQFDQQSVCRDCCNSIIAVETKLDNLSNRLQRLESKLSTDMESIIEIFKTRKHLTNVQTQV</sequence>
<evidence type="ECO:0000256" key="13">
    <source>
        <dbReference type="ARBA" id="ARBA00034430"/>
    </source>
</evidence>
<dbReference type="SMART" id="SM00100">
    <property type="entry name" value="cNMP"/>
    <property type="match status" value="1"/>
</dbReference>
<reference evidence="20" key="1">
    <citation type="journal article" date="2023" name="G3 (Bethesda)">
        <title>Whole genome assembly and annotation of the endangered Caribbean coral Acropora cervicornis.</title>
        <authorList>
            <person name="Selwyn J.D."/>
            <person name="Vollmer S.V."/>
        </authorList>
    </citation>
    <scope>NUCLEOTIDE SEQUENCE</scope>
    <source>
        <strain evidence="20">K2</strain>
    </source>
</reference>
<feature type="compositionally biased region" description="Polar residues" evidence="15">
    <location>
        <begin position="191"/>
        <end position="201"/>
    </location>
</feature>
<feature type="domain" description="Cyclic nucleotide-binding" evidence="17">
    <location>
        <begin position="729"/>
        <end position="862"/>
    </location>
</feature>
<feature type="compositionally biased region" description="Polar residues" evidence="15">
    <location>
        <begin position="273"/>
        <end position="282"/>
    </location>
</feature>
<feature type="domain" description="PAS" evidence="18">
    <location>
        <begin position="42"/>
        <end position="90"/>
    </location>
</feature>
<dbReference type="PANTHER" id="PTHR10217">
    <property type="entry name" value="VOLTAGE AND LIGAND GATED POTASSIUM CHANNEL"/>
    <property type="match status" value="1"/>
</dbReference>
<evidence type="ECO:0000256" key="5">
    <source>
        <dbReference type="ARBA" id="ARBA00022692"/>
    </source>
</evidence>
<dbReference type="Pfam" id="PF00027">
    <property type="entry name" value="cNMP_binding"/>
    <property type="match status" value="1"/>
</dbReference>
<feature type="compositionally biased region" description="Polar residues" evidence="15">
    <location>
        <begin position="904"/>
        <end position="922"/>
    </location>
</feature>
<keyword evidence="3" id="KW-1003">Cell membrane</keyword>
<dbReference type="Gene3D" id="1.10.287.70">
    <property type="match status" value="1"/>
</dbReference>
<keyword evidence="7" id="KW-0851">Voltage-gated channel</keyword>
<evidence type="ECO:0000256" key="4">
    <source>
        <dbReference type="ARBA" id="ARBA00022538"/>
    </source>
</evidence>
<feature type="coiled-coil region" evidence="14">
    <location>
        <begin position="1009"/>
        <end position="1036"/>
    </location>
</feature>
<keyword evidence="4" id="KW-0633">Potassium transport</keyword>
<evidence type="ECO:0000256" key="11">
    <source>
        <dbReference type="ARBA" id="ARBA00023136"/>
    </source>
</evidence>
<dbReference type="SUPFAM" id="SSF81324">
    <property type="entry name" value="Voltage-gated potassium channels"/>
    <property type="match status" value="1"/>
</dbReference>
<keyword evidence="8" id="KW-0630">Potassium</keyword>
<keyword evidence="2" id="KW-0813">Transport</keyword>
<dbReference type="InterPro" id="IPR005821">
    <property type="entry name" value="Ion_trans_dom"/>
</dbReference>
<keyword evidence="12" id="KW-0407">Ion channel</keyword>
<feature type="transmembrane region" description="Helical" evidence="16">
    <location>
        <begin position="381"/>
        <end position="406"/>
    </location>
</feature>
<evidence type="ECO:0000256" key="14">
    <source>
        <dbReference type="SAM" id="Coils"/>
    </source>
</evidence>
<protein>
    <submittedName>
        <fullName evidence="20">Potassium voltage-gated channel subfamily H member 7</fullName>
    </submittedName>
</protein>
<dbReference type="Gene3D" id="3.30.450.20">
    <property type="entry name" value="PAS domain"/>
    <property type="match status" value="1"/>
</dbReference>
<feature type="region of interest" description="Disordered" evidence="15">
    <location>
        <begin position="904"/>
        <end position="928"/>
    </location>
</feature>
<keyword evidence="21" id="KW-1185">Reference proteome</keyword>
<comment type="catalytic activity">
    <reaction evidence="13">
        <text>K(+)(in) = K(+)(out)</text>
        <dbReference type="Rhea" id="RHEA:29463"/>
        <dbReference type="ChEBI" id="CHEBI:29103"/>
    </reaction>
</comment>
<dbReference type="InterPro" id="IPR000014">
    <property type="entry name" value="PAS"/>
</dbReference>
<feature type="region of interest" description="Disordered" evidence="15">
    <location>
        <begin position="169"/>
        <end position="284"/>
    </location>
</feature>
<dbReference type="PROSITE" id="PS50042">
    <property type="entry name" value="CNMP_BINDING_3"/>
    <property type="match status" value="1"/>
</dbReference>
<dbReference type="PRINTS" id="PR01463">
    <property type="entry name" value="EAGCHANLFMLY"/>
</dbReference>
<evidence type="ECO:0000259" key="18">
    <source>
        <dbReference type="PROSITE" id="PS50112"/>
    </source>
</evidence>
<keyword evidence="11 16" id="KW-0472">Membrane</keyword>
<keyword evidence="6" id="KW-0631">Potassium channel</keyword>
<name>A0AAD9V812_ACRCE</name>
<dbReference type="FunFam" id="3.30.450.20:FF:000001">
    <property type="entry name" value="Potassium voltage-gated channel subfamily H member 7"/>
    <property type="match status" value="1"/>
</dbReference>
<dbReference type="PROSITE" id="PS50113">
    <property type="entry name" value="PAC"/>
    <property type="match status" value="1"/>
</dbReference>
<gene>
    <name evidence="20" type="ORF">P5673_011401</name>
</gene>
<dbReference type="PANTHER" id="PTHR10217:SF548">
    <property type="entry name" value="GH12235P"/>
    <property type="match status" value="1"/>
</dbReference>
<dbReference type="CDD" id="cd00130">
    <property type="entry name" value="PAS"/>
    <property type="match status" value="1"/>
</dbReference>
<dbReference type="GO" id="GO:0005242">
    <property type="term" value="F:inward rectifier potassium channel activity"/>
    <property type="evidence" value="ECO:0007669"/>
    <property type="project" value="TreeGrafter"/>
</dbReference>
<dbReference type="SUPFAM" id="SSF55785">
    <property type="entry name" value="PYP-like sensor domain (PAS domain)"/>
    <property type="match status" value="1"/>
</dbReference>
<evidence type="ECO:0000256" key="16">
    <source>
        <dbReference type="SAM" id="Phobius"/>
    </source>
</evidence>
<feature type="transmembrane region" description="Helical" evidence="16">
    <location>
        <begin position="598"/>
        <end position="617"/>
    </location>
</feature>
<comment type="subcellular location">
    <subcellularLocation>
        <location evidence="1">Cell membrane</location>
        <topology evidence="1">Multi-pass membrane protein</topology>
    </subcellularLocation>
</comment>
<dbReference type="GO" id="GO:0042391">
    <property type="term" value="P:regulation of membrane potential"/>
    <property type="evidence" value="ECO:0007669"/>
    <property type="project" value="TreeGrafter"/>
</dbReference>
<dbReference type="CDD" id="cd00038">
    <property type="entry name" value="CAP_ED"/>
    <property type="match status" value="1"/>
</dbReference>
<dbReference type="Pfam" id="PF00520">
    <property type="entry name" value="Ion_trans"/>
    <property type="match status" value="1"/>
</dbReference>
<feature type="transmembrane region" description="Helical" evidence="16">
    <location>
        <begin position="629"/>
        <end position="654"/>
    </location>
</feature>
<dbReference type="InterPro" id="IPR003967">
    <property type="entry name" value="K_chnl_volt-dep_ERG"/>
</dbReference>
<evidence type="ECO:0000256" key="12">
    <source>
        <dbReference type="ARBA" id="ARBA00023303"/>
    </source>
</evidence>
<keyword evidence="10" id="KW-0406">Ion transport</keyword>
<keyword evidence="14" id="KW-0175">Coiled coil</keyword>
<evidence type="ECO:0000259" key="19">
    <source>
        <dbReference type="PROSITE" id="PS50113"/>
    </source>
</evidence>
<evidence type="ECO:0000256" key="15">
    <source>
        <dbReference type="SAM" id="MobiDB-lite"/>
    </source>
</evidence>
<dbReference type="InterPro" id="IPR000700">
    <property type="entry name" value="PAS-assoc_C"/>
</dbReference>
<feature type="compositionally biased region" description="Basic and acidic residues" evidence="15">
    <location>
        <begin position="169"/>
        <end position="189"/>
    </location>
</feature>